<dbReference type="PANTHER" id="PTHR38049:SF2">
    <property type="entry name" value="RICIN B LECTIN DOMAIN-CONTAINING PROTEIN"/>
    <property type="match status" value="1"/>
</dbReference>
<dbReference type="EMBL" id="JAAAPX010000112">
    <property type="protein sequence ID" value="KAF4230813.1"/>
    <property type="molecule type" value="Genomic_DNA"/>
</dbReference>
<reference evidence="2" key="2">
    <citation type="submission" date="2020-04" db="EMBL/GenBank/DDBJ databases">
        <authorList>
            <person name="Santos R.A.C."/>
            <person name="Steenwyk J.L."/>
            <person name="Rivero-Menendez O."/>
            <person name="Mead M.E."/>
            <person name="Silva L.P."/>
            <person name="Bastos R.W."/>
            <person name="Alastruey-Izquierdo A."/>
            <person name="Goldman G.H."/>
            <person name="Rokas A."/>
        </authorList>
    </citation>
    <scope>NUCLEOTIDE SEQUENCE</scope>
    <source>
        <strain evidence="2">CNM-CM6805</strain>
    </source>
</reference>
<sequence>MVLGIVNIIMMSTMVPTMIPGIVGLTEDDKHNRRDDHDLKREDKKRRQDDDRTQPSNLQVVTRLQDGSITERLQLEGAKVYADPNRKLYITKHPSPEMVLFKGGFYPHPAFGRGNTAGFVCIGAECPPTLRWVFCDVATSEMRYGSREDSEGQICGPWDASQDDQEYVTLQDNQWLAVQLPNSEEHQAWQLYYNGKDSSATLPAGARFMEVHLKRLPVA</sequence>
<protein>
    <submittedName>
        <fullName evidence="2">Uncharacterized protein</fullName>
    </submittedName>
</protein>
<feature type="region of interest" description="Disordered" evidence="1">
    <location>
        <begin position="25"/>
        <end position="54"/>
    </location>
</feature>
<evidence type="ECO:0000256" key="1">
    <source>
        <dbReference type="SAM" id="MobiDB-lite"/>
    </source>
</evidence>
<organism evidence="2 3">
    <name type="scientific">Aspergillus fumigatiaffinis</name>
    <dbReference type="NCBI Taxonomy" id="340414"/>
    <lineage>
        <taxon>Eukaryota</taxon>
        <taxon>Fungi</taxon>
        <taxon>Dikarya</taxon>
        <taxon>Ascomycota</taxon>
        <taxon>Pezizomycotina</taxon>
        <taxon>Eurotiomycetes</taxon>
        <taxon>Eurotiomycetidae</taxon>
        <taxon>Eurotiales</taxon>
        <taxon>Aspergillaceae</taxon>
        <taxon>Aspergillus</taxon>
        <taxon>Aspergillus subgen. Fumigati</taxon>
    </lineage>
</organism>
<keyword evidence="3" id="KW-1185">Reference proteome</keyword>
<dbReference type="Proteomes" id="UP000653565">
    <property type="component" value="Unassembled WGS sequence"/>
</dbReference>
<comment type="caution">
    <text evidence="2">The sequence shown here is derived from an EMBL/GenBank/DDBJ whole genome shotgun (WGS) entry which is preliminary data.</text>
</comment>
<proteinExistence type="predicted"/>
<dbReference type="OrthoDB" id="3928002at2759"/>
<dbReference type="AlphaFoldDB" id="A0A8H4M6T9"/>
<dbReference type="PANTHER" id="PTHR38049">
    <property type="entry name" value="RICIN B LECTIN DOMAIN-CONTAINING PROTEIN"/>
    <property type="match status" value="1"/>
</dbReference>
<accession>A0A8H4M6T9</accession>
<reference evidence="2" key="1">
    <citation type="journal article" date="2020" name="bioRxiv">
        <title>Genomic and phenotypic heterogeneity of clinical isolates of the human pathogens Aspergillus fumigatus, Aspergillus lentulus and Aspergillus fumigatiaffinis.</title>
        <authorList>
            <person name="dos Santos R.A.C."/>
            <person name="Steenwyk J.L."/>
            <person name="Rivero-Menendez O."/>
            <person name="Mead M.E."/>
            <person name="Silva L.P."/>
            <person name="Bastos R.W."/>
            <person name="Alastruey-Izquierdo A."/>
            <person name="Goldman G.H."/>
            <person name="Rokas A."/>
        </authorList>
    </citation>
    <scope>NUCLEOTIDE SEQUENCE</scope>
    <source>
        <strain evidence="2">CNM-CM6805</strain>
    </source>
</reference>
<gene>
    <name evidence="2" type="ORF">CNMCM6805_000595</name>
</gene>
<feature type="compositionally biased region" description="Basic and acidic residues" evidence="1">
    <location>
        <begin position="27"/>
        <end position="53"/>
    </location>
</feature>
<evidence type="ECO:0000313" key="2">
    <source>
        <dbReference type="EMBL" id="KAF4230813.1"/>
    </source>
</evidence>
<evidence type="ECO:0000313" key="3">
    <source>
        <dbReference type="Proteomes" id="UP000653565"/>
    </source>
</evidence>
<name>A0A8H4M6T9_9EURO</name>